<feature type="region of interest" description="Disordered" evidence="1">
    <location>
        <begin position="1"/>
        <end position="55"/>
    </location>
</feature>
<reference evidence="2 3" key="1">
    <citation type="journal article" date="2018" name="Front. Plant Sci.">
        <title>Red Clover (Trifolium pratense) and Zigzag Clover (T. medium) - A Picture of Genomic Similarities and Differences.</title>
        <authorList>
            <person name="Dluhosova J."/>
            <person name="Istvanek J."/>
            <person name="Nedelnik J."/>
            <person name="Repkova J."/>
        </authorList>
    </citation>
    <scope>NUCLEOTIDE SEQUENCE [LARGE SCALE GENOMIC DNA]</scope>
    <source>
        <strain evidence="3">cv. 10/8</strain>
        <tissue evidence="2">Leaf</tissue>
    </source>
</reference>
<dbReference type="AlphaFoldDB" id="A0A392V6A5"/>
<evidence type="ECO:0000256" key="1">
    <source>
        <dbReference type="SAM" id="MobiDB-lite"/>
    </source>
</evidence>
<dbReference type="EMBL" id="LXQA011056026">
    <property type="protein sequence ID" value="MCI82982.1"/>
    <property type="molecule type" value="Genomic_DNA"/>
</dbReference>
<evidence type="ECO:0000313" key="3">
    <source>
        <dbReference type="Proteomes" id="UP000265520"/>
    </source>
</evidence>
<evidence type="ECO:0000313" key="2">
    <source>
        <dbReference type="EMBL" id="MCI82982.1"/>
    </source>
</evidence>
<proteinExistence type="predicted"/>
<protein>
    <submittedName>
        <fullName evidence="2">Uncharacterized protein</fullName>
    </submittedName>
</protein>
<organism evidence="2 3">
    <name type="scientific">Trifolium medium</name>
    <dbReference type="NCBI Taxonomy" id="97028"/>
    <lineage>
        <taxon>Eukaryota</taxon>
        <taxon>Viridiplantae</taxon>
        <taxon>Streptophyta</taxon>
        <taxon>Embryophyta</taxon>
        <taxon>Tracheophyta</taxon>
        <taxon>Spermatophyta</taxon>
        <taxon>Magnoliopsida</taxon>
        <taxon>eudicotyledons</taxon>
        <taxon>Gunneridae</taxon>
        <taxon>Pentapetalae</taxon>
        <taxon>rosids</taxon>
        <taxon>fabids</taxon>
        <taxon>Fabales</taxon>
        <taxon>Fabaceae</taxon>
        <taxon>Papilionoideae</taxon>
        <taxon>50 kb inversion clade</taxon>
        <taxon>NPAAA clade</taxon>
        <taxon>Hologalegina</taxon>
        <taxon>IRL clade</taxon>
        <taxon>Trifolieae</taxon>
        <taxon>Trifolium</taxon>
    </lineage>
</organism>
<feature type="compositionally biased region" description="Basic residues" evidence="1">
    <location>
        <begin position="18"/>
        <end position="28"/>
    </location>
</feature>
<name>A0A392V6A5_9FABA</name>
<comment type="caution">
    <text evidence="2">The sequence shown here is derived from an EMBL/GenBank/DDBJ whole genome shotgun (WGS) entry which is preliminary data.</text>
</comment>
<sequence length="55" mass="6247">MSRLRSRRTKPASTPSEKKKKKPLKRKSSPSSESDYDMEKDVPSIKPLAKKVMTA</sequence>
<accession>A0A392V6A5</accession>
<dbReference type="Proteomes" id="UP000265520">
    <property type="component" value="Unassembled WGS sequence"/>
</dbReference>
<keyword evidence="3" id="KW-1185">Reference proteome</keyword>
<feature type="non-terminal residue" evidence="2">
    <location>
        <position position="55"/>
    </location>
</feature>
<feature type="compositionally biased region" description="Basic residues" evidence="1">
    <location>
        <begin position="1"/>
        <end position="10"/>
    </location>
</feature>